<evidence type="ECO:0000256" key="6">
    <source>
        <dbReference type="PIRSR" id="PIRSR001430-2"/>
    </source>
</evidence>
<evidence type="ECO:0000313" key="10">
    <source>
        <dbReference type="Proteomes" id="UP000199705"/>
    </source>
</evidence>
<proteinExistence type="inferred from homology"/>
<evidence type="ECO:0000256" key="4">
    <source>
        <dbReference type="HAMAP-Rule" id="MF_00171"/>
    </source>
</evidence>
<dbReference type="RefSeq" id="WP_091170893.1">
    <property type="nucleotide sequence ID" value="NZ_FNCG01000010.1"/>
</dbReference>
<comment type="caution">
    <text evidence="4">Lacks conserved residue(s) required for the propagation of feature annotation.</text>
</comment>
<dbReference type="Pfam" id="PF01416">
    <property type="entry name" value="PseudoU_synth_1"/>
    <property type="match status" value="1"/>
</dbReference>
<evidence type="ECO:0000256" key="7">
    <source>
        <dbReference type="RuleBase" id="RU003792"/>
    </source>
</evidence>
<evidence type="ECO:0000256" key="1">
    <source>
        <dbReference type="ARBA" id="ARBA00009375"/>
    </source>
</evidence>
<dbReference type="InterPro" id="IPR020094">
    <property type="entry name" value="TruA/RsuA/RluB/E/F_N"/>
</dbReference>
<dbReference type="Gene3D" id="3.30.70.660">
    <property type="entry name" value="Pseudouridine synthase I, catalytic domain, C-terminal subdomain"/>
    <property type="match status" value="1"/>
</dbReference>
<protein>
    <recommendedName>
        <fullName evidence="4">tRNA pseudouridine synthase A</fullName>
        <ecNumber evidence="4">5.4.99.12</ecNumber>
    </recommendedName>
    <alternativeName>
        <fullName evidence="4">tRNA pseudouridine(38-40) synthase</fullName>
    </alternativeName>
    <alternativeName>
        <fullName evidence="4">tRNA pseudouridylate synthase I</fullName>
    </alternativeName>
    <alternativeName>
        <fullName evidence="4">tRNA-uridine isomerase I</fullName>
    </alternativeName>
</protein>
<organism evidence="9 10">
    <name type="scientific">Mucilaginibacter gossypii</name>
    <dbReference type="NCBI Taxonomy" id="551996"/>
    <lineage>
        <taxon>Bacteria</taxon>
        <taxon>Pseudomonadati</taxon>
        <taxon>Bacteroidota</taxon>
        <taxon>Sphingobacteriia</taxon>
        <taxon>Sphingobacteriales</taxon>
        <taxon>Sphingobacteriaceae</taxon>
        <taxon>Mucilaginibacter</taxon>
    </lineage>
</organism>
<dbReference type="PANTHER" id="PTHR11142:SF0">
    <property type="entry name" value="TRNA PSEUDOURIDINE SYNTHASE-LIKE 1"/>
    <property type="match status" value="1"/>
</dbReference>
<feature type="domain" description="Pseudouridine synthase I TruA alpha/beta" evidence="8">
    <location>
        <begin position="154"/>
        <end position="248"/>
    </location>
</feature>
<evidence type="ECO:0000313" key="9">
    <source>
        <dbReference type="EMBL" id="SDH55550.1"/>
    </source>
</evidence>
<dbReference type="CDD" id="cd02570">
    <property type="entry name" value="PseudoU_synth_EcTruA"/>
    <property type="match status" value="1"/>
</dbReference>
<comment type="function">
    <text evidence="4">Formation of pseudouridine at positions 38, 39 and 40 in the anticodon stem and loop of transfer RNAs.</text>
</comment>
<dbReference type="InterPro" id="IPR020095">
    <property type="entry name" value="PsdUridine_synth_TruA_C"/>
</dbReference>
<accession>A0A1G8DE14</accession>
<keyword evidence="2 4" id="KW-0819">tRNA processing</keyword>
<sequence>MLKSTKRHFFHIGYHGARYSGWQKLSKAITVQEVIETALSKILKQPVAINGCGRTDAKVHASQYFFHADIPDSLDFDLLFRLNKLLPDDIAVFDIIPMQGDPHARFDGVIRTYDYFIHNYKDPFLSNFSSLYPDQDLDLDAMKKAVSILPHYTDFRALCKTPNRIEHTICHVKSTGLYIDGNGSKLRFNITANRFLYKMIRITVGRLLEIGKGQMSTDEFEFYIANKQTPKIIIPAHPQGLYLSKVTYRYLDLEPRSAFSLLNSTDWYPL</sequence>
<evidence type="ECO:0000256" key="5">
    <source>
        <dbReference type="PIRSR" id="PIRSR001430-1"/>
    </source>
</evidence>
<comment type="similarity">
    <text evidence="1 4 7">Belongs to the tRNA pseudouridine synthase TruA family.</text>
</comment>
<feature type="binding site" evidence="4 6">
    <location>
        <position position="113"/>
    </location>
    <ligand>
        <name>substrate</name>
    </ligand>
</feature>
<dbReference type="EC" id="5.4.99.12" evidence="4"/>
<dbReference type="InterPro" id="IPR020103">
    <property type="entry name" value="PsdUridine_synth_cat_dom_sf"/>
</dbReference>
<dbReference type="STRING" id="551996.SAMN05192573_110190"/>
<dbReference type="PIRSF" id="PIRSF001430">
    <property type="entry name" value="tRNA_psdUrid_synth"/>
    <property type="match status" value="1"/>
</dbReference>
<dbReference type="PANTHER" id="PTHR11142">
    <property type="entry name" value="PSEUDOURIDYLATE SYNTHASE"/>
    <property type="match status" value="1"/>
</dbReference>
<dbReference type="SUPFAM" id="SSF55120">
    <property type="entry name" value="Pseudouridine synthase"/>
    <property type="match status" value="1"/>
</dbReference>
<dbReference type="AlphaFoldDB" id="A0A1G8DE14"/>
<dbReference type="HAMAP" id="MF_00171">
    <property type="entry name" value="TruA"/>
    <property type="match status" value="1"/>
</dbReference>
<dbReference type="Proteomes" id="UP000199705">
    <property type="component" value="Unassembled WGS sequence"/>
</dbReference>
<comment type="subunit">
    <text evidence="4">Homodimer.</text>
</comment>
<dbReference type="GO" id="GO:0031119">
    <property type="term" value="P:tRNA pseudouridine synthesis"/>
    <property type="evidence" value="ECO:0007669"/>
    <property type="project" value="UniProtKB-UniRule"/>
</dbReference>
<evidence type="ECO:0000256" key="3">
    <source>
        <dbReference type="ARBA" id="ARBA00023235"/>
    </source>
</evidence>
<gene>
    <name evidence="4" type="primary">truA</name>
    <name evidence="9" type="ORF">SAMN05192573_110190</name>
</gene>
<comment type="catalytic activity">
    <reaction evidence="4 7">
        <text>uridine(38/39/40) in tRNA = pseudouridine(38/39/40) in tRNA</text>
        <dbReference type="Rhea" id="RHEA:22376"/>
        <dbReference type="Rhea" id="RHEA-COMP:10085"/>
        <dbReference type="Rhea" id="RHEA-COMP:10087"/>
        <dbReference type="ChEBI" id="CHEBI:65314"/>
        <dbReference type="ChEBI" id="CHEBI:65315"/>
        <dbReference type="EC" id="5.4.99.12"/>
    </reaction>
</comment>
<reference evidence="10" key="1">
    <citation type="submission" date="2016-10" db="EMBL/GenBank/DDBJ databases">
        <authorList>
            <person name="Varghese N."/>
            <person name="Submissions S."/>
        </authorList>
    </citation>
    <scope>NUCLEOTIDE SEQUENCE [LARGE SCALE GENOMIC DNA]</scope>
    <source>
        <strain evidence="10">Gh-67</strain>
    </source>
</reference>
<dbReference type="InterPro" id="IPR020097">
    <property type="entry name" value="PsdUridine_synth_TruA_a/b_dom"/>
</dbReference>
<dbReference type="GO" id="GO:0003723">
    <property type="term" value="F:RNA binding"/>
    <property type="evidence" value="ECO:0007669"/>
    <property type="project" value="InterPro"/>
</dbReference>
<evidence type="ECO:0000256" key="2">
    <source>
        <dbReference type="ARBA" id="ARBA00022694"/>
    </source>
</evidence>
<keyword evidence="3 4" id="KW-0413">Isomerase</keyword>
<dbReference type="EMBL" id="FNCG01000010">
    <property type="protein sequence ID" value="SDH55550.1"/>
    <property type="molecule type" value="Genomic_DNA"/>
</dbReference>
<keyword evidence="10" id="KW-1185">Reference proteome</keyword>
<evidence type="ECO:0000259" key="8">
    <source>
        <dbReference type="Pfam" id="PF01416"/>
    </source>
</evidence>
<name>A0A1G8DE14_9SPHI</name>
<dbReference type="Gene3D" id="3.30.70.580">
    <property type="entry name" value="Pseudouridine synthase I, catalytic domain, N-terminal subdomain"/>
    <property type="match status" value="1"/>
</dbReference>
<dbReference type="InterPro" id="IPR001406">
    <property type="entry name" value="PsdUridine_synth_TruA"/>
</dbReference>
<feature type="active site" description="Nucleophile" evidence="4 5">
    <location>
        <position position="56"/>
    </location>
</feature>
<dbReference type="GO" id="GO:0160147">
    <property type="term" value="F:tRNA pseudouridine(38-40) synthase activity"/>
    <property type="evidence" value="ECO:0007669"/>
    <property type="project" value="UniProtKB-EC"/>
</dbReference>